<sequence>MNKTAIILGATGLTGSILLEKLIKDDRYTSIKLFSRKKVFFKSKKVTEYQVDLQNFPSFSDDFTADEVFCCIGTTAAKTKDKETYHAIDFGIPVAAAKLSKQNGISTFIVISSMGANSSSAVFYSKTKGEMENAVLKEQIEKTHILRPSLIGGNRNEFRFGEKIGKIAMGFLNPLLVGNIEKYKMISPEKIADCMIILANSSNNQQIFSSDEIQRIANS</sequence>
<evidence type="ECO:0000259" key="1">
    <source>
        <dbReference type="Pfam" id="PF13460"/>
    </source>
</evidence>
<evidence type="ECO:0000313" key="2">
    <source>
        <dbReference type="EMBL" id="PQJ74349.1"/>
    </source>
</evidence>
<organism evidence="2 3">
    <name type="scientific">Polaribacter gangjinensis</name>
    <dbReference type="NCBI Taxonomy" id="574710"/>
    <lineage>
        <taxon>Bacteria</taxon>
        <taxon>Pseudomonadati</taxon>
        <taxon>Bacteroidota</taxon>
        <taxon>Flavobacteriia</taxon>
        <taxon>Flavobacteriales</taxon>
        <taxon>Flavobacteriaceae</taxon>
    </lineage>
</organism>
<dbReference type="PANTHER" id="PTHR14097:SF7">
    <property type="entry name" value="OXIDOREDUCTASE HTATIP2"/>
    <property type="match status" value="1"/>
</dbReference>
<dbReference type="Gene3D" id="3.40.50.720">
    <property type="entry name" value="NAD(P)-binding Rossmann-like Domain"/>
    <property type="match status" value="1"/>
</dbReference>
<comment type="caution">
    <text evidence="2">The sequence shown here is derived from an EMBL/GenBank/DDBJ whole genome shotgun (WGS) entry which is preliminary data.</text>
</comment>
<dbReference type="RefSeq" id="WP_105045495.1">
    <property type="nucleotide sequence ID" value="NZ_CP150662.1"/>
</dbReference>
<gene>
    <name evidence="2" type="ORF">BTO13_03250</name>
</gene>
<reference evidence="2 3" key="1">
    <citation type="submission" date="2016-12" db="EMBL/GenBank/DDBJ databases">
        <title>Trade-off between light-utilization and light-protection in marine flavobacteria.</title>
        <authorList>
            <person name="Kumagai Y."/>
            <person name="Yoshizawa S."/>
            <person name="Kogure K."/>
            <person name="Iwasaki W."/>
        </authorList>
    </citation>
    <scope>NUCLEOTIDE SEQUENCE [LARGE SCALE GENOMIC DNA]</scope>
    <source>
        <strain evidence="2 3">KCTC 22729</strain>
    </source>
</reference>
<name>A0A2S7W9Q0_9FLAO</name>
<dbReference type="Proteomes" id="UP000237608">
    <property type="component" value="Unassembled WGS sequence"/>
</dbReference>
<evidence type="ECO:0000313" key="3">
    <source>
        <dbReference type="Proteomes" id="UP000237608"/>
    </source>
</evidence>
<dbReference type="SUPFAM" id="SSF51735">
    <property type="entry name" value="NAD(P)-binding Rossmann-fold domains"/>
    <property type="match status" value="1"/>
</dbReference>
<dbReference type="OrthoDB" id="9798632at2"/>
<dbReference type="PANTHER" id="PTHR14097">
    <property type="entry name" value="OXIDOREDUCTASE HTATIP2"/>
    <property type="match status" value="1"/>
</dbReference>
<dbReference type="EMBL" id="MSCL01000001">
    <property type="protein sequence ID" value="PQJ74349.1"/>
    <property type="molecule type" value="Genomic_DNA"/>
</dbReference>
<dbReference type="Pfam" id="PF13460">
    <property type="entry name" value="NAD_binding_10"/>
    <property type="match status" value="1"/>
</dbReference>
<keyword evidence="3" id="KW-1185">Reference proteome</keyword>
<proteinExistence type="predicted"/>
<dbReference type="InterPro" id="IPR036291">
    <property type="entry name" value="NAD(P)-bd_dom_sf"/>
</dbReference>
<feature type="domain" description="NAD(P)-binding" evidence="1">
    <location>
        <begin position="9"/>
        <end position="149"/>
    </location>
</feature>
<protein>
    <submittedName>
        <fullName evidence="2">Nucleoside-diphosphate sugar epimerase</fullName>
    </submittedName>
</protein>
<accession>A0A2S7W9Q0</accession>
<dbReference type="InterPro" id="IPR016040">
    <property type="entry name" value="NAD(P)-bd_dom"/>
</dbReference>
<dbReference type="AlphaFoldDB" id="A0A2S7W9Q0"/>